<organismHost>
    <name type="scientific">Pseudomonas aeruginosa</name>
    <dbReference type="NCBI Taxonomy" id="287"/>
</organismHost>
<dbReference type="Proteomes" id="UP000008388">
    <property type="component" value="Segment"/>
</dbReference>
<proteinExistence type="predicted"/>
<name>F8SK54_BPPA3</name>
<keyword evidence="2" id="KW-1185">Reference proteome</keyword>
<dbReference type="KEGG" id="vg:26643712"/>
<organism evidence="1 2">
    <name type="scientific">Pseudomonas phage PhiPA3</name>
    <name type="common">Pseudomonas aeruginosa phage PhiPA3</name>
    <dbReference type="NCBI Taxonomy" id="998086"/>
    <lineage>
        <taxon>Viruses</taxon>
        <taxon>Duplodnaviria</taxon>
        <taxon>Heunggongvirae</taxon>
        <taxon>Uroviricota</taxon>
        <taxon>Caudoviricetes</taxon>
        <taxon>Chimalliviridae</taxon>
        <taxon>Miltoncavirus</taxon>
        <taxon>Miltoncavirus PhiPA3</taxon>
    </lineage>
</organism>
<accession>F8SK54</accession>
<dbReference type="RefSeq" id="YP_009217263.1">
    <property type="nucleotide sequence ID" value="NC_028999.1"/>
</dbReference>
<dbReference type="GeneID" id="26643712"/>
<dbReference type="EMBL" id="HQ630627">
    <property type="protein sequence ID" value="AEH03607.1"/>
    <property type="molecule type" value="Genomic_DNA"/>
</dbReference>
<evidence type="ECO:0000313" key="2">
    <source>
        <dbReference type="Proteomes" id="UP000008388"/>
    </source>
</evidence>
<protein>
    <submittedName>
        <fullName evidence="1">Uncharacterized protein 184</fullName>
    </submittedName>
</protein>
<gene>
    <name evidence="1" type="primary">184</name>
</gene>
<reference evidence="1 2" key="1">
    <citation type="journal article" date="2011" name="Microbiology">
        <title>The Pseudomonas aeruginosa generalized transducing phage phiPA3 is a new member of the phiKZ-like group of 'jumbo' phages, and infects model laboratory strains and clinical isolates from cystic fibrosis patients.</title>
        <authorList>
            <person name="Monson R."/>
            <person name="Foulds I."/>
            <person name="Foweraker J."/>
            <person name="Welch M."/>
            <person name="Salmond G.P."/>
        </authorList>
    </citation>
    <scope>NUCLEOTIDE SEQUENCE [LARGE SCALE GENOMIC DNA]</scope>
</reference>
<sequence>MSNDYSQCTNWIQSVPNVLINAYPERGRHPNHAPEIMAYAMVNPKELKLHDAFLVFRLPANIDWDGYNWFGAVLAYDPSLPNGFHMRIVFDAPEEENPEAGEINIYYENATEDFATPLGLDGTRIVNRDVWDLYVEREDGSTSGDYRLVAYDPGYSW</sequence>
<evidence type="ECO:0000313" key="1">
    <source>
        <dbReference type="EMBL" id="AEH03607.1"/>
    </source>
</evidence>